<dbReference type="Gene3D" id="2.30.42.10">
    <property type="match status" value="1"/>
</dbReference>
<sequence length="156" mass="16873">MKRHISIFVLALLCAVLAVPAIAGEGHKCTADTQTCINAYAEKMANKGFLGVELNWDEKTEALVIKKVIDETPAAKAGLKVGETLVALNGVKYGDKEGMKSVYKKIKAGNTVTYTVGHGKHNRDVKVTLIAYPQDLAAKYLGMHIMEHHLNAVAVN</sequence>
<keyword evidence="1" id="KW-0732">Signal</keyword>
<evidence type="ECO:0000313" key="3">
    <source>
        <dbReference type="EMBL" id="QTD47660.1"/>
    </source>
</evidence>
<proteinExistence type="predicted"/>
<dbReference type="AlphaFoldDB" id="A0A8A4TDM2"/>
<dbReference type="PROSITE" id="PS50106">
    <property type="entry name" value="PDZ"/>
    <property type="match status" value="1"/>
</dbReference>
<dbReference type="SUPFAM" id="SSF50156">
    <property type="entry name" value="PDZ domain-like"/>
    <property type="match status" value="1"/>
</dbReference>
<evidence type="ECO:0000256" key="1">
    <source>
        <dbReference type="SAM" id="SignalP"/>
    </source>
</evidence>
<feature type="domain" description="PDZ" evidence="2">
    <location>
        <begin position="38"/>
        <end position="90"/>
    </location>
</feature>
<feature type="chain" id="PRO_5035164516" evidence="1">
    <location>
        <begin position="24"/>
        <end position="156"/>
    </location>
</feature>
<evidence type="ECO:0000313" key="4">
    <source>
        <dbReference type="Proteomes" id="UP000663929"/>
    </source>
</evidence>
<reference evidence="3" key="1">
    <citation type="submission" date="2021-03" db="EMBL/GenBank/DDBJ databases">
        <title>Acanthopleuribacteraceae sp. M133.</title>
        <authorList>
            <person name="Wang G."/>
        </authorList>
    </citation>
    <scope>NUCLEOTIDE SEQUENCE</scope>
    <source>
        <strain evidence="3">M133</strain>
    </source>
</reference>
<dbReference type="KEGG" id="scor:J3U87_18870"/>
<dbReference type="SMART" id="SM00228">
    <property type="entry name" value="PDZ"/>
    <property type="match status" value="1"/>
</dbReference>
<dbReference type="RefSeq" id="WP_237377327.1">
    <property type="nucleotide sequence ID" value="NZ_CP071793.1"/>
</dbReference>
<name>A0A8A4TDM2_SULCO</name>
<dbReference type="Pfam" id="PF13180">
    <property type="entry name" value="PDZ_2"/>
    <property type="match status" value="1"/>
</dbReference>
<gene>
    <name evidence="3" type="ORF">J3U87_18870</name>
</gene>
<organism evidence="3 4">
    <name type="scientific">Sulfidibacter corallicola</name>
    <dbReference type="NCBI Taxonomy" id="2818388"/>
    <lineage>
        <taxon>Bacteria</taxon>
        <taxon>Pseudomonadati</taxon>
        <taxon>Acidobacteriota</taxon>
        <taxon>Holophagae</taxon>
        <taxon>Acanthopleuribacterales</taxon>
        <taxon>Acanthopleuribacteraceae</taxon>
        <taxon>Sulfidibacter</taxon>
    </lineage>
</organism>
<protein>
    <submittedName>
        <fullName evidence="3">PDZ domain-containing protein</fullName>
    </submittedName>
</protein>
<accession>A0A8A4TDM2</accession>
<dbReference type="InterPro" id="IPR001478">
    <property type="entry name" value="PDZ"/>
</dbReference>
<feature type="signal peptide" evidence="1">
    <location>
        <begin position="1"/>
        <end position="23"/>
    </location>
</feature>
<keyword evidence="4" id="KW-1185">Reference proteome</keyword>
<dbReference type="Proteomes" id="UP000663929">
    <property type="component" value="Chromosome"/>
</dbReference>
<dbReference type="EMBL" id="CP071793">
    <property type="protein sequence ID" value="QTD47660.1"/>
    <property type="molecule type" value="Genomic_DNA"/>
</dbReference>
<dbReference type="InterPro" id="IPR036034">
    <property type="entry name" value="PDZ_sf"/>
</dbReference>
<evidence type="ECO:0000259" key="2">
    <source>
        <dbReference type="PROSITE" id="PS50106"/>
    </source>
</evidence>